<accession>A0A9P1IG62</accession>
<evidence type="ECO:0000313" key="3">
    <source>
        <dbReference type="Proteomes" id="UP001152747"/>
    </source>
</evidence>
<gene>
    <name evidence="2" type="ORF">CAMP_LOCUS6148</name>
</gene>
<sequence>MSMSLLKIFTSLLILSIFGCGDATRFFYNFHLFCQQPGYDVARVEFHKLGYQNRSAYYGEYRLYHGQTRFSAVFDAFNYQGPQNRYFDIRGSLQYNCGGSNATVELTSTVPVHLREYTHTTELNLMPNRK</sequence>
<dbReference type="EMBL" id="CANHGI010000002">
    <property type="protein sequence ID" value="CAI5443511.1"/>
    <property type="molecule type" value="Genomic_DNA"/>
</dbReference>
<proteinExistence type="predicted"/>
<keyword evidence="1" id="KW-0732">Signal</keyword>
<evidence type="ECO:0000256" key="1">
    <source>
        <dbReference type="SAM" id="SignalP"/>
    </source>
</evidence>
<feature type="chain" id="PRO_5040470848" description="Lipoprotein" evidence="1">
    <location>
        <begin position="24"/>
        <end position="130"/>
    </location>
</feature>
<evidence type="ECO:0000313" key="2">
    <source>
        <dbReference type="EMBL" id="CAI5443511.1"/>
    </source>
</evidence>
<reference evidence="2" key="1">
    <citation type="submission" date="2022-11" db="EMBL/GenBank/DDBJ databases">
        <authorList>
            <person name="Kikuchi T."/>
        </authorList>
    </citation>
    <scope>NUCLEOTIDE SEQUENCE</scope>
    <source>
        <strain evidence="2">PS1010</strain>
    </source>
</reference>
<feature type="signal peptide" evidence="1">
    <location>
        <begin position="1"/>
        <end position="23"/>
    </location>
</feature>
<dbReference type="AlphaFoldDB" id="A0A9P1IG62"/>
<keyword evidence="3" id="KW-1185">Reference proteome</keyword>
<dbReference type="Proteomes" id="UP001152747">
    <property type="component" value="Unassembled WGS sequence"/>
</dbReference>
<name>A0A9P1IG62_9PELO</name>
<evidence type="ECO:0008006" key="4">
    <source>
        <dbReference type="Google" id="ProtNLM"/>
    </source>
</evidence>
<protein>
    <recommendedName>
        <fullName evidence="4">Lipoprotein</fullName>
    </recommendedName>
</protein>
<dbReference type="PROSITE" id="PS51257">
    <property type="entry name" value="PROKAR_LIPOPROTEIN"/>
    <property type="match status" value="1"/>
</dbReference>
<comment type="caution">
    <text evidence="2">The sequence shown here is derived from an EMBL/GenBank/DDBJ whole genome shotgun (WGS) entry which is preliminary data.</text>
</comment>
<organism evidence="2 3">
    <name type="scientific">Caenorhabditis angaria</name>
    <dbReference type="NCBI Taxonomy" id="860376"/>
    <lineage>
        <taxon>Eukaryota</taxon>
        <taxon>Metazoa</taxon>
        <taxon>Ecdysozoa</taxon>
        <taxon>Nematoda</taxon>
        <taxon>Chromadorea</taxon>
        <taxon>Rhabditida</taxon>
        <taxon>Rhabditina</taxon>
        <taxon>Rhabditomorpha</taxon>
        <taxon>Rhabditoidea</taxon>
        <taxon>Rhabditidae</taxon>
        <taxon>Peloderinae</taxon>
        <taxon>Caenorhabditis</taxon>
    </lineage>
</organism>